<proteinExistence type="predicted"/>
<organism evidence="1 2">
    <name type="scientific">Adiantum capillus-veneris</name>
    <name type="common">Maidenhair fern</name>
    <dbReference type="NCBI Taxonomy" id="13818"/>
    <lineage>
        <taxon>Eukaryota</taxon>
        <taxon>Viridiplantae</taxon>
        <taxon>Streptophyta</taxon>
        <taxon>Embryophyta</taxon>
        <taxon>Tracheophyta</taxon>
        <taxon>Polypodiopsida</taxon>
        <taxon>Polypodiidae</taxon>
        <taxon>Polypodiales</taxon>
        <taxon>Pteridineae</taxon>
        <taxon>Pteridaceae</taxon>
        <taxon>Vittarioideae</taxon>
        <taxon>Adiantum</taxon>
    </lineage>
</organism>
<dbReference type="AlphaFoldDB" id="A0A9D4U4W5"/>
<keyword evidence="2" id="KW-1185">Reference proteome</keyword>
<evidence type="ECO:0000313" key="1">
    <source>
        <dbReference type="EMBL" id="KAI5061641.1"/>
    </source>
</evidence>
<reference evidence="1" key="1">
    <citation type="submission" date="2021-01" db="EMBL/GenBank/DDBJ databases">
        <title>Adiantum capillus-veneris genome.</title>
        <authorList>
            <person name="Fang Y."/>
            <person name="Liao Q."/>
        </authorList>
    </citation>
    <scope>NUCLEOTIDE SEQUENCE</scope>
    <source>
        <strain evidence="1">H3</strain>
        <tissue evidence="1">Leaf</tissue>
    </source>
</reference>
<evidence type="ECO:0000313" key="2">
    <source>
        <dbReference type="Proteomes" id="UP000886520"/>
    </source>
</evidence>
<name>A0A9D4U4W5_ADICA</name>
<protein>
    <submittedName>
        <fullName evidence="1">Uncharacterized protein</fullName>
    </submittedName>
</protein>
<dbReference type="EMBL" id="JABFUD020000023">
    <property type="protein sequence ID" value="KAI5061641.1"/>
    <property type="molecule type" value="Genomic_DNA"/>
</dbReference>
<gene>
    <name evidence="1" type="ORF">GOP47_0024146</name>
</gene>
<sequence>IKSGCRQHNTTSKTFDGKVVALFEIPCINTSIEDEENDWGFDEPMIEEGLEAIKSGCRQHNTTSKTFDGKVVALFEIPCINTSIEDEENDWGFYEPMIEEGLVMEGHVQKAQERLKMLKF</sequence>
<comment type="caution">
    <text evidence="1">The sequence shown here is derived from an EMBL/GenBank/DDBJ whole genome shotgun (WGS) entry which is preliminary data.</text>
</comment>
<accession>A0A9D4U4W5</accession>
<feature type="non-terminal residue" evidence="1">
    <location>
        <position position="1"/>
    </location>
</feature>
<dbReference type="Proteomes" id="UP000886520">
    <property type="component" value="Chromosome 23"/>
</dbReference>